<keyword evidence="5" id="KW-1185">Reference proteome</keyword>
<dbReference type="AlphaFoldDB" id="A0A2G4YSZ4"/>
<proteinExistence type="predicted"/>
<protein>
    <submittedName>
        <fullName evidence="4">Conjugal transfer protein TrbC</fullName>
    </submittedName>
</protein>
<evidence type="ECO:0000313" key="5">
    <source>
        <dbReference type="Proteomes" id="UP000229730"/>
    </source>
</evidence>
<sequence>MPYSKLFLRSPYMTALIAVAALSILSSNTQAAGTSMPWEAPLQAILDSIEGPVARIVAVLVITITGLTLAFGDTGGGFRKLVQIVFGLSIAFAATSFFLAFFSFGGGAVIS</sequence>
<feature type="signal peptide" evidence="2">
    <location>
        <begin position="1"/>
        <end position="31"/>
    </location>
</feature>
<feature type="chain" id="PRO_5015079909" evidence="2">
    <location>
        <begin position="32"/>
        <end position="111"/>
    </location>
</feature>
<dbReference type="Pfam" id="PF04956">
    <property type="entry name" value="TrbC"/>
    <property type="match status" value="1"/>
</dbReference>
<comment type="caution">
    <text evidence="4">The sequence shown here is derived from an EMBL/GenBank/DDBJ whole genome shotgun (WGS) entry which is preliminary data.</text>
</comment>
<dbReference type="EMBL" id="PDEM01000028">
    <property type="protein sequence ID" value="PHZ84016.1"/>
    <property type="molecule type" value="Genomic_DNA"/>
</dbReference>
<dbReference type="InParanoid" id="A0A2G4YSZ4"/>
<evidence type="ECO:0000256" key="2">
    <source>
        <dbReference type="SAM" id="SignalP"/>
    </source>
</evidence>
<accession>A0A2G4YSZ4</accession>
<dbReference type="InterPro" id="IPR007039">
    <property type="entry name" value="TrbC/VirB2"/>
</dbReference>
<dbReference type="RefSeq" id="WP_099471989.1">
    <property type="nucleotide sequence ID" value="NZ_CP041025.1"/>
</dbReference>
<dbReference type="OrthoDB" id="9814329at2"/>
<organism evidence="4 5">
    <name type="scientific">Paremcibacter congregatus</name>
    <dbReference type="NCBI Taxonomy" id="2043170"/>
    <lineage>
        <taxon>Bacteria</taxon>
        <taxon>Pseudomonadati</taxon>
        <taxon>Pseudomonadota</taxon>
        <taxon>Alphaproteobacteria</taxon>
        <taxon>Emcibacterales</taxon>
        <taxon>Emcibacteraceae</taxon>
        <taxon>Paremcibacter</taxon>
    </lineage>
</organism>
<evidence type="ECO:0000313" key="3">
    <source>
        <dbReference type="EMBL" id="PHZ84016.1"/>
    </source>
</evidence>
<dbReference type="EMBL" id="PDEM01000014">
    <property type="protein sequence ID" value="PHZ85458.1"/>
    <property type="molecule type" value="Genomic_DNA"/>
</dbReference>
<keyword evidence="1" id="KW-1133">Transmembrane helix</keyword>
<feature type="transmembrane region" description="Helical" evidence="1">
    <location>
        <begin position="84"/>
        <end position="110"/>
    </location>
</feature>
<keyword evidence="1" id="KW-0812">Transmembrane</keyword>
<dbReference type="Proteomes" id="UP000229730">
    <property type="component" value="Unassembled WGS sequence"/>
</dbReference>
<feature type="transmembrane region" description="Helical" evidence="1">
    <location>
        <begin position="55"/>
        <end position="72"/>
    </location>
</feature>
<evidence type="ECO:0000313" key="4">
    <source>
        <dbReference type="EMBL" id="PHZ85458.1"/>
    </source>
</evidence>
<keyword evidence="2" id="KW-0732">Signal</keyword>
<reference evidence="4 5" key="1">
    <citation type="submission" date="2017-10" db="EMBL/GenBank/DDBJ databases">
        <title>Frigbacter circumglobatus gen. nov. sp. nov., isolated from sediment cultured in situ.</title>
        <authorList>
            <person name="Zhao Z."/>
        </authorList>
    </citation>
    <scope>NUCLEOTIDE SEQUENCE [LARGE SCALE GENOMIC DNA]</scope>
    <source>
        <strain evidence="4 5">ZYL</strain>
    </source>
</reference>
<keyword evidence="1" id="KW-0472">Membrane</keyword>
<gene>
    <name evidence="4" type="ORF">CRD36_06695</name>
    <name evidence="3" type="ORF">CRD36_14040</name>
</gene>
<name>A0A2G4YSZ4_9PROT</name>
<evidence type="ECO:0000256" key="1">
    <source>
        <dbReference type="SAM" id="Phobius"/>
    </source>
</evidence>